<name>A0A0Q9YZS6_9GAMM</name>
<organism evidence="2">
    <name type="scientific">Candidatus Berkiella aquae</name>
    <dbReference type="NCBI Taxonomy" id="295108"/>
    <lineage>
        <taxon>Bacteria</taxon>
        <taxon>Pseudomonadati</taxon>
        <taxon>Pseudomonadota</taxon>
        <taxon>Gammaproteobacteria</taxon>
        <taxon>Candidatus Berkiellales</taxon>
        <taxon>Candidatus Berkiellaceae</taxon>
        <taxon>Candidatus Berkiella</taxon>
    </lineage>
</organism>
<dbReference type="OrthoDB" id="9767539at2"/>
<protein>
    <recommendedName>
        <fullName evidence="5">Alginate export domain-containing protein</fullName>
    </recommendedName>
</protein>
<keyword evidence="1" id="KW-0732">Signal</keyword>
<feature type="chain" id="PRO_5043129894" description="Alginate export domain-containing protein" evidence="1">
    <location>
        <begin position="20"/>
        <end position="427"/>
    </location>
</feature>
<proteinExistence type="predicted"/>
<reference evidence="2" key="1">
    <citation type="submission" date="2015-09" db="EMBL/GenBank/DDBJ databases">
        <title>Draft Genome Sequences of Two Novel Amoeba-resistant Intranuclear Bacteria, Candidatus Berkiella cookevillensis and Candidatus Berkiella aquae.</title>
        <authorList>
            <person name="Mehari Y.T."/>
            <person name="Arivett B.A."/>
            <person name="Farone A.L."/>
            <person name="Gunderson J.H."/>
            <person name="Farone M.B."/>
        </authorList>
    </citation>
    <scope>NUCLEOTIDE SEQUENCE [LARGE SCALE GENOMIC DNA]</scope>
    <source>
        <strain evidence="2">HT99</strain>
    </source>
</reference>
<reference evidence="3" key="2">
    <citation type="journal article" date="2016" name="Genome Announc.">
        <title>Draft Genome Sequences of Two Novel Amoeba-Resistant Intranuclear Bacteria, 'Candidatus Berkiella cookevillensis' and 'Candidatus Berkiella aquae'.</title>
        <authorList>
            <person name="Mehari Y.T."/>
            <person name="Arivett B.A."/>
            <person name="Farone A.L."/>
            <person name="Gunderson J.H."/>
            <person name="Farone M.B."/>
        </authorList>
    </citation>
    <scope>NUCLEOTIDE SEQUENCE</scope>
    <source>
        <strain evidence="3">HT99</strain>
    </source>
</reference>
<evidence type="ECO:0000313" key="4">
    <source>
        <dbReference type="Proteomes" id="UP000051497"/>
    </source>
</evidence>
<sequence>MKKITTRLLALALTCPAIGLGFYTTDIPSPQGHANCFNDIFLQGDTRLKLRFRQEQVNDKSYRQLGTEPQFPGRASTLSTRLTYNTAPFYHVYGLLDFNNVTSYFNDHHNSGSNTTPSKIHYAVIPDPKGTALVQALLAFDGIPQTQIFFGRQNINLDNERFVGTSDFRQMPKTYDAVSIVNRSLTNVELFYAFVDQVNTIYQGNQSAYFPQRANTTHLINVTATLFPFGDFIAYGYLVHDFDFPQFSANTYGLRYEGDFPFPDITFYTVMEYARQNSKKPNPIDYGANYYHLNGGFEWFVFDISGGLEVLGGNDREIGKAFKTPFASLHEFNGYAGKFTRTPNDGLKDLYAKAQINVWQIILEATYHHFKAEADSDTFGHEWDFAIRRELFKNYFLSVEYADFHGRKEYGYADTRKYWLTAAAKFC</sequence>
<dbReference type="EMBL" id="LKAJ01000001">
    <property type="protein sequence ID" value="KRG22532.1"/>
    <property type="molecule type" value="Genomic_DNA"/>
</dbReference>
<gene>
    <name evidence="2" type="ORF">HT99x_00068</name>
    <name evidence="3" type="ORF">HT99x_011730</name>
</gene>
<dbReference type="STRING" id="295108.HT99x_00068"/>
<feature type="signal peptide" evidence="1">
    <location>
        <begin position="1"/>
        <end position="19"/>
    </location>
</feature>
<keyword evidence="4" id="KW-1185">Reference proteome</keyword>
<dbReference type="RefSeq" id="WP_075064737.1">
    <property type="nucleotide sequence ID" value="NZ_LKAJ02000001.1"/>
</dbReference>
<comment type="caution">
    <text evidence="2">The sequence shown here is derived from an EMBL/GenBank/DDBJ whole genome shotgun (WGS) entry which is preliminary data.</text>
</comment>
<dbReference type="EMBL" id="LKAJ02000001">
    <property type="protein sequence ID" value="MCS5712103.1"/>
    <property type="molecule type" value="Genomic_DNA"/>
</dbReference>
<dbReference type="Gene3D" id="2.40.160.10">
    <property type="entry name" value="Porin"/>
    <property type="match status" value="1"/>
</dbReference>
<evidence type="ECO:0008006" key="5">
    <source>
        <dbReference type="Google" id="ProtNLM"/>
    </source>
</evidence>
<reference evidence="3" key="3">
    <citation type="submission" date="2021-06" db="EMBL/GenBank/DDBJ databases">
        <title>Genomic Description and Analysis of Intracellular Bacteria, Candidatus Berkiella cookevillensis and Candidatus Berkiella aquae.</title>
        <authorList>
            <person name="Kidane D.T."/>
            <person name="Mehari Y.T."/>
            <person name="Rice F.C."/>
            <person name="Arivett B.A."/>
            <person name="Farone A.L."/>
            <person name="Berk S.G."/>
            <person name="Farone M.B."/>
        </authorList>
    </citation>
    <scope>NUCLEOTIDE SEQUENCE</scope>
    <source>
        <strain evidence="3">HT99</strain>
    </source>
</reference>
<evidence type="ECO:0000313" key="3">
    <source>
        <dbReference type="EMBL" id="MCS5712103.1"/>
    </source>
</evidence>
<evidence type="ECO:0000256" key="1">
    <source>
        <dbReference type="SAM" id="SignalP"/>
    </source>
</evidence>
<dbReference type="Proteomes" id="UP000051497">
    <property type="component" value="Unassembled WGS sequence"/>
</dbReference>
<dbReference type="InterPro" id="IPR023614">
    <property type="entry name" value="Porin_dom_sf"/>
</dbReference>
<dbReference type="AlphaFoldDB" id="A0A0Q9YZS6"/>
<accession>A0A0Q9YZS6</accession>
<evidence type="ECO:0000313" key="2">
    <source>
        <dbReference type="EMBL" id="KRG22532.1"/>
    </source>
</evidence>